<dbReference type="PANTHER" id="PTHR47354">
    <property type="entry name" value="NADH OXIDOREDUCTASE HCR"/>
    <property type="match status" value="1"/>
</dbReference>
<sequence length="348" mass="37569">MTFHTVDLLTRDGARLSFPCAEDQSVVEAAAAADLFLPVVCREGGCGACRATAESGDYQLGPHSEAALSAADAARRAILLCRTYPRGPLALSAPFDRARILTQALRPRHAVVSERTLIGARTVRLRLTLEDEGEGSAAEFEAGQYMELEIPDGAGLRRAYSLANTANWDGTLEFLIRLHPQGHFSEYLERRAAVGDRLRVHGPLGGFTLRENGLRPRWFVAGGTGLAPMLSMLRRMAEYQDPQPARLYFGVNRAEELFALEELGALTDSLPGGFALIPCVWQAEADWSGVVGTPADALRADLAAMSGEAPDLYVCGPPALIAAVEQAARDRGVPDDHLFSERFLPGAR</sequence>
<accession>A0A431VHD5</accession>
<dbReference type="PRINTS" id="PR00371">
    <property type="entry name" value="FPNCR"/>
</dbReference>
<dbReference type="Gene3D" id="2.40.30.10">
    <property type="entry name" value="Translation factors"/>
    <property type="match status" value="1"/>
</dbReference>
<dbReference type="SUPFAM" id="SSF54292">
    <property type="entry name" value="2Fe-2S ferredoxin-like"/>
    <property type="match status" value="1"/>
</dbReference>
<comment type="cofactor">
    <cofactor evidence="1">
        <name>[2Fe-2S] cluster</name>
        <dbReference type="ChEBI" id="CHEBI:190135"/>
    </cofactor>
</comment>
<feature type="domain" description="2Fe-2S ferredoxin-type" evidence="2">
    <location>
        <begin position="4"/>
        <end position="97"/>
    </location>
</feature>
<dbReference type="Pfam" id="PF00175">
    <property type="entry name" value="NAD_binding_1"/>
    <property type="match status" value="1"/>
</dbReference>
<evidence type="ECO:0000259" key="2">
    <source>
        <dbReference type="PROSITE" id="PS51085"/>
    </source>
</evidence>
<dbReference type="Proteomes" id="UP000277007">
    <property type="component" value="Unassembled WGS sequence"/>
</dbReference>
<dbReference type="PANTHER" id="PTHR47354:SF5">
    <property type="entry name" value="PROTEIN RFBI"/>
    <property type="match status" value="1"/>
</dbReference>
<dbReference type="PROSITE" id="PS51384">
    <property type="entry name" value="FAD_FR"/>
    <property type="match status" value="1"/>
</dbReference>
<dbReference type="GO" id="GO:0051537">
    <property type="term" value="F:2 iron, 2 sulfur cluster binding"/>
    <property type="evidence" value="ECO:0007669"/>
    <property type="project" value="InterPro"/>
</dbReference>
<dbReference type="PROSITE" id="PS00197">
    <property type="entry name" value="2FE2S_FER_1"/>
    <property type="match status" value="1"/>
</dbReference>
<name>A0A431VHD5_9PROT</name>
<gene>
    <name evidence="4" type="ORF">EJ903_11390</name>
</gene>
<dbReference type="GO" id="GO:0016491">
    <property type="term" value="F:oxidoreductase activity"/>
    <property type="evidence" value="ECO:0007669"/>
    <property type="project" value="InterPro"/>
</dbReference>
<dbReference type="InterPro" id="IPR039261">
    <property type="entry name" value="FNR_nucleotide-bd"/>
</dbReference>
<dbReference type="InterPro" id="IPR008333">
    <property type="entry name" value="Cbr1-like_FAD-bd_dom"/>
</dbReference>
<dbReference type="InterPro" id="IPR017927">
    <property type="entry name" value="FAD-bd_FR_type"/>
</dbReference>
<evidence type="ECO:0000259" key="3">
    <source>
        <dbReference type="PROSITE" id="PS51384"/>
    </source>
</evidence>
<dbReference type="InterPro" id="IPR012675">
    <property type="entry name" value="Beta-grasp_dom_sf"/>
</dbReference>
<reference evidence="4 5" key="1">
    <citation type="submission" date="2018-12" db="EMBL/GenBank/DDBJ databases">
        <authorList>
            <person name="Yang Y."/>
        </authorList>
    </citation>
    <scope>NUCLEOTIDE SEQUENCE [LARGE SCALE GENOMIC DNA]</scope>
    <source>
        <strain evidence="4 5">L-25-5w-1</strain>
    </source>
</reference>
<evidence type="ECO:0000313" key="5">
    <source>
        <dbReference type="Proteomes" id="UP000277007"/>
    </source>
</evidence>
<dbReference type="Gene3D" id="3.10.20.30">
    <property type="match status" value="1"/>
</dbReference>
<dbReference type="OrthoDB" id="9806195at2"/>
<dbReference type="Pfam" id="PF00111">
    <property type="entry name" value="Fer2"/>
    <property type="match status" value="1"/>
</dbReference>
<proteinExistence type="predicted"/>
<organism evidence="4 5">
    <name type="scientific">Azospirillum griseum</name>
    <dbReference type="NCBI Taxonomy" id="2496639"/>
    <lineage>
        <taxon>Bacteria</taxon>
        <taxon>Pseudomonadati</taxon>
        <taxon>Pseudomonadota</taxon>
        <taxon>Alphaproteobacteria</taxon>
        <taxon>Rhodospirillales</taxon>
        <taxon>Azospirillaceae</taxon>
        <taxon>Azospirillum</taxon>
    </lineage>
</organism>
<feature type="domain" description="FAD-binding FR-type" evidence="3">
    <location>
        <begin position="105"/>
        <end position="210"/>
    </location>
</feature>
<dbReference type="InterPro" id="IPR050415">
    <property type="entry name" value="MRET"/>
</dbReference>
<dbReference type="SUPFAM" id="SSF63380">
    <property type="entry name" value="Riboflavin synthase domain-like"/>
    <property type="match status" value="1"/>
</dbReference>
<dbReference type="PRINTS" id="PR00410">
    <property type="entry name" value="PHEHYDRXLASE"/>
</dbReference>
<dbReference type="InterPro" id="IPR001041">
    <property type="entry name" value="2Fe-2S_ferredoxin-type"/>
</dbReference>
<evidence type="ECO:0000313" key="4">
    <source>
        <dbReference type="EMBL" id="RTR20145.1"/>
    </source>
</evidence>
<keyword evidence="5" id="KW-1185">Reference proteome</keyword>
<dbReference type="PROSITE" id="PS51085">
    <property type="entry name" value="2FE2S_FER_2"/>
    <property type="match status" value="1"/>
</dbReference>
<dbReference type="InterPro" id="IPR036010">
    <property type="entry name" value="2Fe-2S_ferredoxin-like_sf"/>
</dbReference>
<dbReference type="Pfam" id="PF00970">
    <property type="entry name" value="FAD_binding_6"/>
    <property type="match status" value="1"/>
</dbReference>
<comment type="caution">
    <text evidence="4">The sequence shown here is derived from an EMBL/GenBank/DDBJ whole genome shotgun (WGS) entry which is preliminary data.</text>
</comment>
<protein>
    <submittedName>
        <fullName evidence="4">2Fe-2S iron-sulfur cluster binding domain-containing protein</fullName>
    </submittedName>
</protein>
<dbReference type="InterPro" id="IPR001433">
    <property type="entry name" value="OxRdtase_FAD/NAD-bd"/>
</dbReference>
<evidence type="ECO:0000256" key="1">
    <source>
        <dbReference type="ARBA" id="ARBA00034078"/>
    </source>
</evidence>
<dbReference type="InterPro" id="IPR001709">
    <property type="entry name" value="Flavoprot_Pyr_Nucl_cyt_Rdtase"/>
</dbReference>
<dbReference type="RefSeq" id="WP_126615233.1">
    <property type="nucleotide sequence ID" value="NZ_JBHUCY010000033.1"/>
</dbReference>
<dbReference type="Gene3D" id="3.40.50.80">
    <property type="entry name" value="Nucleotide-binding domain of ferredoxin-NADP reductase (FNR) module"/>
    <property type="match status" value="1"/>
</dbReference>
<dbReference type="InterPro" id="IPR006058">
    <property type="entry name" value="2Fe2S_fd_BS"/>
</dbReference>
<dbReference type="CDD" id="cd00207">
    <property type="entry name" value="fer2"/>
    <property type="match status" value="1"/>
</dbReference>
<dbReference type="AlphaFoldDB" id="A0A431VHD5"/>
<dbReference type="SUPFAM" id="SSF52343">
    <property type="entry name" value="Ferredoxin reductase-like, C-terminal NADP-linked domain"/>
    <property type="match status" value="1"/>
</dbReference>
<dbReference type="EMBL" id="RXMA01000009">
    <property type="protein sequence ID" value="RTR20145.1"/>
    <property type="molecule type" value="Genomic_DNA"/>
</dbReference>
<dbReference type="InterPro" id="IPR017938">
    <property type="entry name" value="Riboflavin_synthase-like_b-brl"/>
</dbReference>